<accession>A0A0S4JB61</accession>
<organism evidence="1 2">
    <name type="scientific">Bodo saltans</name>
    <name type="common">Flagellated protozoan</name>
    <dbReference type="NCBI Taxonomy" id="75058"/>
    <lineage>
        <taxon>Eukaryota</taxon>
        <taxon>Discoba</taxon>
        <taxon>Euglenozoa</taxon>
        <taxon>Kinetoplastea</taxon>
        <taxon>Metakinetoplastina</taxon>
        <taxon>Eubodonida</taxon>
        <taxon>Bodonidae</taxon>
        <taxon>Bodo</taxon>
    </lineage>
</organism>
<reference evidence="2" key="1">
    <citation type="submission" date="2015-09" db="EMBL/GenBank/DDBJ databases">
        <authorList>
            <consortium name="Pathogen Informatics"/>
        </authorList>
    </citation>
    <scope>NUCLEOTIDE SEQUENCE [LARGE SCALE GENOMIC DNA]</scope>
    <source>
        <strain evidence="2">Lake Konstanz</strain>
    </source>
</reference>
<dbReference type="EMBL" id="CYKH01001518">
    <property type="protein sequence ID" value="CUG87438.1"/>
    <property type="molecule type" value="Genomic_DNA"/>
</dbReference>
<evidence type="ECO:0000313" key="1">
    <source>
        <dbReference type="EMBL" id="CUG87438.1"/>
    </source>
</evidence>
<keyword evidence="2" id="KW-1185">Reference proteome</keyword>
<dbReference type="VEuPathDB" id="TriTrypDB:BSAL_10075"/>
<dbReference type="AlphaFoldDB" id="A0A0S4JB61"/>
<name>A0A0S4JB61_BODSA</name>
<evidence type="ECO:0000313" key="2">
    <source>
        <dbReference type="Proteomes" id="UP000051952"/>
    </source>
</evidence>
<sequence>MSEYLAAPASATDNIDNEAHVTHNPSYRALVLRAAVGAAPPQCCRSAGIKIFEQRVICRAEELRRRFAGYPRRPLGSHRSVLSVERGVGIALCNCEASGDQLMLSQSCQCTA</sequence>
<proteinExistence type="predicted"/>
<dbReference type="Proteomes" id="UP000051952">
    <property type="component" value="Unassembled WGS sequence"/>
</dbReference>
<gene>
    <name evidence="1" type="ORF">BSAL_10075</name>
</gene>
<protein>
    <submittedName>
        <fullName evidence="1">Uncharacterized protein</fullName>
    </submittedName>
</protein>